<dbReference type="PANTHER" id="PTHR10291:SF0">
    <property type="entry name" value="DEHYDRODOLICHYL DIPHOSPHATE SYNTHASE 2"/>
    <property type="match status" value="1"/>
</dbReference>
<comment type="caution">
    <text evidence="3">The sequence shown here is derived from an EMBL/GenBank/DDBJ whole genome shotgun (WGS) entry which is preliminary data.</text>
</comment>
<comment type="similarity">
    <text evidence="2">Belongs to the UPP synthase family.</text>
</comment>
<feature type="binding site" evidence="2">
    <location>
        <position position="87"/>
    </location>
    <ligand>
        <name>substrate</name>
    </ligand>
</feature>
<dbReference type="GO" id="GO:0000287">
    <property type="term" value="F:magnesium ion binding"/>
    <property type="evidence" value="ECO:0007669"/>
    <property type="project" value="UniProtKB-UniRule"/>
</dbReference>
<dbReference type="InterPro" id="IPR001441">
    <property type="entry name" value="UPP_synth-like"/>
</dbReference>
<feature type="binding site" evidence="2">
    <location>
        <position position="204"/>
    </location>
    <ligand>
        <name>substrate</name>
    </ligand>
</feature>
<keyword evidence="4" id="KW-1185">Reference proteome</keyword>
<evidence type="ECO:0000256" key="1">
    <source>
        <dbReference type="ARBA" id="ARBA00022679"/>
    </source>
</evidence>
<evidence type="ECO:0000256" key="2">
    <source>
        <dbReference type="HAMAP-Rule" id="MF_01139"/>
    </source>
</evidence>
<dbReference type="GO" id="GO:0008834">
    <property type="term" value="F:ditrans,polycis-undecaprenyl-diphosphate synthase [(2E,6E)-farnesyl-diphosphate specific] activity"/>
    <property type="evidence" value="ECO:0007669"/>
    <property type="project" value="TreeGrafter"/>
</dbReference>
<sequence>MFKGLFQNTKNNSTKIVNIEDLNPFNIPKHVAIIMDGNGRWAKGKGLPRIAGHRAGMEAIKRVAKAANKVGVEIVTLFAFSTENWKRPENEVNFLMGLPQEFLLKEIDELNEQNVQVKIMGFDENLPEHTIKAVREAERRTEKNTGLILNFALNYGSRHEIVHATKSIVHDVLEGKITEQQIDERLLGQYLLTKNYPDPDLLIRTSGELRLSNFLLWQMAYTELYFTSAFWPEFNEQHFIEAIYDYQQRGRRFGAI</sequence>
<feature type="binding site" evidence="2">
    <location>
        <position position="223"/>
    </location>
    <ligand>
        <name>Mg(2+)</name>
        <dbReference type="ChEBI" id="CHEBI:18420"/>
    </ligand>
</feature>
<dbReference type="OrthoDB" id="4191603at2"/>
<dbReference type="NCBIfam" id="NF011405">
    <property type="entry name" value="PRK14830.1"/>
    <property type="match status" value="1"/>
</dbReference>
<dbReference type="PROSITE" id="PS01066">
    <property type="entry name" value="UPP_SYNTHASE"/>
    <property type="match status" value="1"/>
</dbReference>
<keyword evidence="2" id="KW-0479">Metal-binding</keyword>
<keyword evidence="1 2" id="KW-0808">Transferase</keyword>
<dbReference type="SUPFAM" id="SSF64005">
    <property type="entry name" value="Undecaprenyl diphosphate synthase"/>
    <property type="match status" value="1"/>
</dbReference>
<organism evidence="3 4">
    <name type="scientific">Tepidibacillus fermentans</name>
    <dbReference type="NCBI Taxonomy" id="1281767"/>
    <lineage>
        <taxon>Bacteria</taxon>
        <taxon>Bacillati</taxon>
        <taxon>Bacillota</taxon>
        <taxon>Bacilli</taxon>
        <taxon>Bacillales</taxon>
        <taxon>Bacillaceae</taxon>
        <taxon>Tepidibacillus</taxon>
    </lineage>
</organism>
<dbReference type="GO" id="GO:0030145">
    <property type="term" value="F:manganese ion binding"/>
    <property type="evidence" value="ECO:0007669"/>
    <property type="project" value="TreeGrafter"/>
</dbReference>
<dbReference type="Pfam" id="PF01255">
    <property type="entry name" value="Prenyltransf"/>
    <property type="match status" value="1"/>
</dbReference>
<feature type="binding site" evidence="2">
    <location>
        <begin position="210"/>
        <end position="212"/>
    </location>
    <ligand>
        <name>substrate</name>
    </ligand>
</feature>
<dbReference type="FunFam" id="3.40.1180.10:FF:000001">
    <property type="entry name" value="(2E,6E)-farnesyl-diphosphate-specific ditrans,polycis-undecaprenyl-diphosphate synthase"/>
    <property type="match status" value="1"/>
</dbReference>
<dbReference type="InterPro" id="IPR018520">
    <property type="entry name" value="UPP_synth-like_CS"/>
</dbReference>
<proteinExistence type="inferred from homology"/>
<accession>A0A4R3KIH2</accession>
<dbReference type="AlphaFoldDB" id="A0A4R3KIH2"/>
<feature type="binding site" evidence="2">
    <location>
        <position position="85"/>
    </location>
    <ligand>
        <name>substrate</name>
    </ligand>
</feature>
<dbReference type="EC" id="2.5.1.-" evidence="2"/>
<evidence type="ECO:0000313" key="3">
    <source>
        <dbReference type="EMBL" id="TCS82974.1"/>
    </source>
</evidence>
<dbReference type="InterPro" id="IPR036424">
    <property type="entry name" value="UPP_synth-like_sf"/>
</dbReference>
<dbReference type="Gene3D" id="3.40.1180.10">
    <property type="entry name" value="Decaprenyl diphosphate synthase-like"/>
    <property type="match status" value="1"/>
</dbReference>
<keyword evidence="2" id="KW-0460">Magnesium</keyword>
<protein>
    <recommendedName>
        <fullName evidence="2">Isoprenyl transferase</fullName>
        <ecNumber evidence="2">2.5.1.-</ecNumber>
    </recommendedName>
</protein>
<dbReference type="HAMAP" id="MF_01139">
    <property type="entry name" value="ISPT"/>
    <property type="match status" value="1"/>
</dbReference>
<feature type="binding site" evidence="2">
    <location>
        <position position="53"/>
    </location>
    <ligand>
        <name>substrate</name>
    </ligand>
</feature>
<feature type="binding site" evidence="2">
    <location>
        <position position="41"/>
    </location>
    <ligand>
        <name>substrate</name>
    </ligand>
</feature>
<dbReference type="CDD" id="cd00475">
    <property type="entry name" value="Cis_IPPS"/>
    <property type="match status" value="1"/>
</dbReference>
<evidence type="ECO:0000313" key="4">
    <source>
        <dbReference type="Proteomes" id="UP000295788"/>
    </source>
</evidence>
<dbReference type="NCBIfam" id="TIGR00055">
    <property type="entry name" value="uppS"/>
    <property type="match status" value="1"/>
</dbReference>
<reference evidence="3 4" key="1">
    <citation type="submission" date="2019-03" db="EMBL/GenBank/DDBJ databases">
        <title>Genomic Encyclopedia of Type Strains, Phase IV (KMG-IV): sequencing the most valuable type-strain genomes for metagenomic binning, comparative biology and taxonomic classification.</title>
        <authorList>
            <person name="Goeker M."/>
        </authorList>
    </citation>
    <scope>NUCLEOTIDE SEQUENCE [LARGE SCALE GENOMIC DNA]</scope>
    <source>
        <strain evidence="3 4">DSM 23802</strain>
    </source>
</reference>
<dbReference type="GO" id="GO:0005829">
    <property type="term" value="C:cytosol"/>
    <property type="evidence" value="ECO:0007669"/>
    <property type="project" value="TreeGrafter"/>
</dbReference>
<feature type="binding site" evidence="2">
    <location>
        <begin position="37"/>
        <end position="40"/>
    </location>
    <ligand>
        <name>substrate</name>
    </ligand>
</feature>
<comment type="function">
    <text evidence="2">Catalyzes the condensation of isopentenyl diphosphate (IPP) with allylic pyrophosphates generating different type of terpenoids.</text>
</comment>
<comment type="subunit">
    <text evidence="2">Homodimer.</text>
</comment>
<comment type="cofactor">
    <cofactor evidence="2">
        <name>Mg(2+)</name>
        <dbReference type="ChEBI" id="CHEBI:18420"/>
    </cofactor>
    <text evidence="2">Binds 2 magnesium ions per subunit.</text>
</comment>
<feature type="binding site" evidence="2">
    <location>
        <position position="36"/>
    </location>
    <ligand>
        <name>Mg(2+)</name>
        <dbReference type="ChEBI" id="CHEBI:18420"/>
    </ligand>
</feature>
<dbReference type="Proteomes" id="UP000295788">
    <property type="component" value="Unassembled WGS sequence"/>
</dbReference>
<name>A0A4R3KIH2_9BACI</name>
<feature type="binding site" evidence="2">
    <location>
        <position position="49"/>
    </location>
    <ligand>
        <name>substrate</name>
    </ligand>
</feature>
<dbReference type="RefSeq" id="WP_132768362.1">
    <property type="nucleotide sequence ID" value="NZ_SMAB01000007.1"/>
</dbReference>
<gene>
    <name evidence="3" type="ORF">EDD72_10757</name>
</gene>
<feature type="active site" evidence="2">
    <location>
        <position position="36"/>
    </location>
</feature>
<dbReference type="PANTHER" id="PTHR10291">
    <property type="entry name" value="DEHYDRODOLICHYL DIPHOSPHATE SYNTHASE FAMILY MEMBER"/>
    <property type="match status" value="1"/>
</dbReference>
<dbReference type="EMBL" id="SMAB01000007">
    <property type="protein sequence ID" value="TCS82974.1"/>
    <property type="molecule type" value="Genomic_DNA"/>
</dbReference>
<feature type="binding site" evidence="2">
    <location>
        <begin position="81"/>
        <end position="83"/>
    </location>
    <ligand>
        <name>substrate</name>
    </ligand>
</feature>
<dbReference type="GO" id="GO:0016094">
    <property type="term" value="P:polyprenol biosynthetic process"/>
    <property type="evidence" value="ECO:0007669"/>
    <property type="project" value="TreeGrafter"/>
</dbReference>
<feature type="active site" description="Proton acceptor" evidence="2">
    <location>
        <position position="84"/>
    </location>
</feature>